<evidence type="ECO:0000256" key="1">
    <source>
        <dbReference type="SAM" id="MobiDB-lite"/>
    </source>
</evidence>
<accession>A0A1C3NZB3</accession>
<proteinExistence type="predicted"/>
<feature type="compositionally biased region" description="Basic residues" evidence="1">
    <location>
        <begin position="176"/>
        <end position="187"/>
    </location>
</feature>
<evidence type="ECO:0000313" key="2">
    <source>
        <dbReference type="EMBL" id="SBW22917.1"/>
    </source>
</evidence>
<gene>
    <name evidence="2" type="ORF">FDG2_3306</name>
</gene>
<reference evidence="3" key="1">
    <citation type="submission" date="2016-02" db="EMBL/GenBank/DDBJ databases">
        <authorList>
            <person name="Wibberg D."/>
        </authorList>
    </citation>
    <scope>NUCLEOTIDE SEQUENCE [LARGE SCALE GENOMIC DNA]</scope>
</reference>
<feature type="region of interest" description="Disordered" evidence="1">
    <location>
        <begin position="1"/>
        <end position="106"/>
    </location>
</feature>
<feature type="region of interest" description="Disordered" evidence="1">
    <location>
        <begin position="157"/>
        <end position="278"/>
    </location>
</feature>
<name>A0A1C3NZB3_9ACTN</name>
<keyword evidence="3" id="KW-1185">Reference proteome</keyword>
<dbReference type="Proteomes" id="UP000199013">
    <property type="component" value="Unassembled WGS sequence"/>
</dbReference>
<feature type="compositionally biased region" description="Basic and acidic residues" evidence="1">
    <location>
        <begin position="34"/>
        <end position="49"/>
    </location>
</feature>
<protein>
    <submittedName>
        <fullName evidence="2">Uncharacterized protein</fullName>
    </submittedName>
</protein>
<sequence length="278" mass="29551">MGRSPRGRGRPRRNPSGLPVERKIPARAGTTTAQKRDRIGRGEDPRAGGDDATPPCGRLVACGRSPRGRGRLIGRLDGRELTRKIPARAGTTTVYGDETGTGGDDIMTAQEMRSTFGRSPRGRGRRQHRRRLRHLHGKIPARAGTTSFQPDRVIQISEDPRAGGDDPAGGVWVRMRAGRSPRGRGRRHDAGGRHRCDGKIPARAGTTCPGAPCITGGPEDPRAGGDDPGGRRQGSRDAGRSPRGRGRHQVSGRPVRGLGKIPARAGTTAEMLLSAPGS</sequence>
<dbReference type="EMBL" id="FLUV01001388">
    <property type="protein sequence ID" value="SBW22917.1"/>
    <property type="molecule type" value="Genomic_DNA"/>
</dbReference>
<feature type="compositionally biased region" description="Basic and acidic residues" evidence="1">
    <location>
        <begin position="219"/>
        <end position="240"/>
    </location>
</feature>
<dbReference type="AntiFam" id="ANF00057">
    <property type="entry name" value="Translation of E. coli type CRISPR repeat"/>
</dbReference>
<dbReference type="AlphaFoldDB" id="A0A1C3NZB3"/>
<feature type="compositionally biased region" description="Basic and acidic residues" evidence="1">
    <location>
        <begin position="188"/>
        <end position="200"/>
    </location>
</feature>
<organism evidence="2 3">
    <name type="scientific">Candidatus Protofrankia californiensis</name>
    <dbReference type="NCBI Taxonomy" id="1839754"/>
    <lineage>
        <taxon>Bacteria</taxon>
        <taxon>Bacillati</taxon>
        <taxon>Actinomycetota</taxon>
        <taxon>Actinomycetes</taxon>
        <taxon>Frankiales</taxon>
        <taxon>Frankiaceae</taxon>
        <taxon>Protofrankia</taxon>
    </lineage>
</organism>
<evidence type="ECO:0000313" key="3">
    <source>
        <dbReference type="Proteomes" id="UP000199013"/>
    </source>
</evidence>
<feature type="compositionally biased region" description="Basic and acidic residues" evidence="1">
    <location>
        <begin position="74"/>
        <end position="83"/>
    </location>
</feature>
<feature type="compositionally biased region" description="Basic residues" evidence="1">
    <location>
        <begin position="1"/>
        <end position="13"/>
    </location>
</feature>